<comment type="caution">
    <text evidence="3">The sequence shown here is derived from an EMBL/GenBank/DDBJ whole genome shotgun (WGS) entry which is preliminary data.</text>
</comment>
<evidence type="ECO:0000313" key="3">
    <source>
        <dbReference type="EMBL" id="ODR96629.1"/>
    </source>
</evidence>
<evidence type="ECO:0000313" key="4">
    <source>
        <dbReference type="Proteomes" id="UP000094472"/>
    </source>
</evidence>
<dbReference type="Proteomes" id="UP000094472">
    <property type="component" value="Unassembled WGS sequence"/>
</dbReference>
<evidence type="ECO:0000259" key="2">
    <source>
        <dbReference type="Pfam" id="PF11799"/>
    </source>
</evidence>
<evidence type="ECO:0000256" key="1">
    <source>
        <dbReference type="ARBA" id="ARBA00022763"/>
    </source>
</evidence>
<accession>A0A1E3VSX6</accession>
<dbReference type="OrthoDB" id="9788640at2"/>
<dbReference type="GO" id="GO:0006281">
    <property type="term" value="P:DNA repair"/>
    <property type="evidence" value="ECO:0007669"/>
    <property type="project" value="InterPro"/>
</dbReference>
<reference evidence="3 4" key="1">
    <citation type="journal article" date="2016" name="Environ. Microbiol.">
        <title>New Methyloceanibacter diversity from North Sea sediments includes methanotroph containing solely the soluble methane monooxygenase.</title>
        <authorList>
            <person name="Vekeman B."/>
            <person name="Kerckhof F.M."/>
            <person name="Cremers G."/>
            <person name="de Vos P."/>
            <person name="Vandamme P."/>
            <person name="Boon N."/>
            <person name="Op den Camp H.J."/>
            <person name="Heylen K."/>
        </authorList>
    </citation>
    <scope>NUCLEOTIDE SEQUENCE [LARGE SCALE GENOMIC DNA]</scope>
    <source>
        <strain evidence="3 4">R-67175</strain>
    </source>
</reference>
<organism evidence="3 4">
    <name type="scientific">Methyloceanibacter superfactus</name>
    <dbReference type="NCBI Taxonomy" id="1774969"/>
    <lineage>
        <taxon>Bacteria</taxon>
        <taxon>Pseudomonadati</taxon>
        <taxon>Pseudomonadota</taxon>
        <taxon>Alphaproteobacteria</taxon>
        <taxon>Hyphomicrobiales</taxon>
        <taxon>Hyphomicrobiaceae</taxon>
        <taxon>Methyloceanibacter</taxon>
    </lineage>
</organism>
<dbReference type="InterPro" id="IPR050356">
    <property type="entry name" value="SulA_CellDiv_inhibitor"/>
</dbReference>
<keyword evidence="1" id="KW-0227">DNA damage</keyword>
<keyword evidence="4" id="KW-1185">Reference proteome</keyword>
<gene>
    <name evidence="3" type="ORF">AUC69_13515</name>
</gene>
<dbReference type="RefSeq" id="WP_083239334.1">
    <property type="nucleotide sequence ID" value="NZ_LPWF01000028.1"/>
</dbReference>
<dbReference type="PANTHER" id="PTHR35369">
    <property type="entry name" value="BLR3025 PROTEIN-RELATED"/>
    <property type="match status" value="1"/>
</dbReference>
<dbReference type="AlphaFoldDB" id="A0A1E3VSX6"/>
<dbReference type="InterPro" id="IPR017961">
    <property type="entry name" value="DNA_pol_Y-fam_little_finger"/>
</dbReference>
<dbReference type="GO" id="GO:0003684">
    <property type="term" value="F:damaged DNA binding"/>
    <property type="evidence" value="ECO:0007669"/>
    <property type="project" value="InterPro"/>
</dbReference>
<name>A0A1E3VSX6_9HYPH</name>
<dbReference type="Pfam" id="PF11799">
    <property type="entry name" value="IMS_C"/>
    <property type="match status" value="1"/>
</dbReference>
<sequence length="325" mass="36037">MRRLGLKRVGQLIEVPRASLERRFHSRDMAQAVLHRLDQALGQRAETLKPLLPASDFVARLAFPEPLITHDGVIAGLGYLAGELGRILARANLGARRVALWVARTDGSATEIAAGLSAPSHAAAHLVRLLQDKLEDIDMGFGVDLMALAALITEPLHPTQTSLTETGEILAPEILIDALANRLGIRAVRRLFPRSSYIPERAQSTRGAFAGVPIWPHEASAKPPRPLCLLSRPEPVTVLAEIPEGPPARFTWRRVSRRVVKAQGPERIAPEWWRALNLLAGTSLRTRDYYRLEDEDGCRYWVFREGLYGDGEDEAPDWFLHGVFA</sequence>
<proteinExistence type="predicted"/>
<feature type="domain" description="DNA polymerase Y-family little finger" evidence="2">
    <location>
        <begin position="62"/>
        <end position="150"/>
    </location>
</feature>
<protein>
    <recommendedName>
        <fullName evidence="2">DNA polymerase Y-family little finger domain-containing protein</fullName>
    </recommendedName>
</protein>
<dbReference type="PANTHER" id="PTHR35369:SF2">
    <property type="entry name" value="BLR3025 PROTEIN"/>
    <property type="match status" value="1"/>
</dbReference>
<dbReference type="STRING" id="1774969.AUC69_13515"/>
<dbReference type="EMBL" id="LPWF01000028">
    <property type="protein sequence ID" value="ODR96629.1"/>
    <property type="molecule type" value="Genomic_DNA"/>
</dbReference>